<reference evidence="4 5" key="1">
    <citation type="submission" date="2017-09" db="EMBL/GenBank/DDBJ databases">
        <title>Bacterial strain isolated from the female urinary microbiota.</title>
        <authorList>
            <person name="Thomas-White K."/>
            <person name="Kumar N."/>
            <person name="Forster S."/>
            <person name="Putonti C."/>
            <person name="Lawley T."/>
            <person name="Wolfe A.J."/>
        </authorList>
    </citation>
    <scope>NUCLEOTIDE SEQUENCE [LARGE SCALE GENOMIC DNA]</scope>
    <source>
        <strain evidence="4 5">UMB0908</strain>
    </source>
</reference>
<dbReference type="PANTHER" id="PTHR21015:SF22">
    <property type="entry name" value="GLYCOSYLTRANSFERASE"/>
    <property type="match status" value="1"/>
</dbReference>
<dbReference type="PANTHER" id="PTHR21015">
    <property type="entry name" value="UDP-N-ACETYLGLUCOSAMINE--N-ACETYLMURAMYL-(PENTAPEPTIDE) PYROPHOSPHORYL-UNDECAPRENOL N-ACETYLGLUCOSAMINE TRANSFERASE 1"/>
    <property type="match status" value="1"/>
</dbReference>
<evidence type="ECO:0000259" key="3">
    <source>
        <dbReference type="Pfam" id="PF04101"/>
    </source>
</evidence>
<keyword evidence="1" id="KW-0808">Transferase</keyword>
<proteinExistence type="predicted"/>
<dbReference type="GO" id="GO:0016758">
    <property type="term" value="F:hexosyltransferase activity"/>
    <property type="evidence" value="ECO:0007669"/>
    <property type="project" value="InterPro"/>
</dbReference>
<gene>
    <name evidence="4" type="ORF">CJ204_06090</name>
</gene>
<evidence type="ECO:0000256" key="2">
    <source>
        <dbReference type="SAM" id="MobiDB-lite"/>
    </source>
</evidence>
<feature type="domain" description="Glycosyl transferase family 28 C-terminal" evidence="3">
    <location>
        <begin position="255"/>
        <end position="308"/>
    </location>
</feature>
<dbReference type="EMBL" id="PNHF01000011">
    <property type="protein sequence ID" value="PMC62416.1"/>
    <property type="molecule type" value="Genomic_DNA"/>
</dbReference>
<dbReference type="SUPFAM" id="SSF53756">
    <property type="entry name" value="UDP-Glycosyltransferase/glycogen phosphorylase"/>
    <property type="match status" value="1"/>
</dbReference>
<evidence type="ECO:0000313" key="4">
    <source>
        <dbReference type="EMBL" id="PMC62416.1"/>
    </source>
</evidence>
<comment type="caution">
    <text evidence="4">The sequence shown here is derived from an EMBL/GenBank/DDBJ whole genome shotgun (WGS) entry which is preliminary data.</text>
</comment>
<sequence>MTRIGMYVHHHGSGHAMRAGALRSALAGRGIAATTLGSRDDADLRLPMDPPGIPGADPTAGGALHWAPPGSAGMARRMAMISEFLAGGDAAAGDAADMPAVLHVDVSVEVALLARLHGTPVTVQAMPGDRRDRPHVLGHSIADGIIAAWPEWVPLPAHLEPVADRVHAVGGITRFEGRERTTSGADFGDSRDPLDAAGADDTGRSSDRMRVTVLGGAGGGDLPEGYFDAVAAACPDADVRILDAAHGWVADPWPYLCAADVVVAAAGQNSVADIAAAGARAIVIPRPRPFGEQEATARVLADAGLALVPCGADDDPPAPEAWPRLLDRAPAADWSAWGTEGAADRAAAVIEEVARGR</sequence>
<organism evidence="4 5">
    <name type="scientific">Corynebacterium xerosis</name>
    <dbReference type="NCBI Taxonomy" id="1725"/>
    <lineage>
        <taxon>Bacteria</taxon>
        <taxon>Bacillati</taxon>
        <taxon>Actinomycetota</taxon>
        <taxon>Actinomycetes</taxon>
        <taxon>Mycobacteriales</taxon>
        <taxon>Corynebacteriaceae</taxon>
        <taxon>Corynebacterium</taxon>
    </lineage>
</organism>
<dbReference type="Gene3D" id="3.40.50.2000">
    <property type="entry name" value="Glycogen Phosphorylase B"/>
    <property type="match status" value="1"/>
</dbReference>
<dbReference type="AlphaFoldDB" id="A0A2N6SZC4"/>
<name>A0A2N6SZC4_9CORY</name>
<evidence type="ECO:0000256" key="1">
    <source>
        <dbReference type="ARBA" id="ARBA00022679"/>
    </source>
</evidence>
<protein>
    <recommendedName>
        <fullName evidence="3">Glycosyl transferase family 28 C-terminal domain-containing protein</fullName>
    </recommendedName>
</protein>
<dbReference type="Pfam" id="PF04101">
    <property type="entry name" value="Glyco_tran_28_C"/>
    <property type="match status" value="1"/>
</dbReference>
<feature type="region of interest" description="Disordered" evidence="2">
    <location>
        <begin position="179"/>
        <end position="205"/>
    </location>
</feature>
<dbReference type="Proteomes" id="UP000235363">
    <property type="component" value="Unassembled WGS sequence"/>
</dbReference>
<dbReference type="InterPro" id="IPR007235">
    <property type="entry name" value="Glyco_trans_28_C"/>
</dbReference>
<evidence type="ECO:0000313" key="5">
    <source>
        <dbReference type="Proteomes" id="UP000235363"/>
    </source>
</evidence>
<accession>A0A2N6SZC4</accession>
<dbReference type="RefSeq" id="WP_102212699.1">
    <property type="nucleotide sequence ID" value="NZ_PNHF01000011.1"/>
</dbReference>